<protein>
    <submittedName>
        <fullName evidence="1">Uncharacterized protein</fullName>
    </submittedName>
</protein>
<dbReference type="RefSeq" id="WP_087914265.1">
    <property type="nucleotide sequence ID" value="NZ_CP021780.1"/>
</dbReference>
<dbReference type="AlphaFoldDB" id="A0A2Z2KBG9"/>
<evidence type="ECO:0000313" key="1">
    <source>
        <dbReference type="EMBL" id="ASA20243.1"/>
    </source>
</evidence>
<organism evidence="1 2">
    <name type="scientific">Paenibacillus donghaensis</name>
    <dbReference type="NCBI Taxonomy" id="414771"/>
    <lineage>
        <taxon>Bacteria</taxon>
        <taxon>Bacillati</taxon>
        <taxon>Bacillota</taxon>
        <taxon>Bacilli</taxon>
        <taxon>Bacillales</taxon>
        <taxon>Paenibacillaceae</taxon>
        <taxon>Paenibacillus</taxon>
    </lineage>
</organism>
<dbReference type="Proteomes" id="UP000249890">
    <property type="component" value="Chromosome"/>
</dbReference>
<name>A0A2Z2KBG9_9BACL</name>
<gene>
    <name evidence="1" type="ORF">B9T62_05165</name>
</gene>
<sequence length="73" mass="8239">MAELNECINLVAKDLTIAALDKVNPNKFEKLNIDEIISTYVGVYSSFLEALATVKPEELKSYARESRKFLSQD</sequence>
<evidence type="ECO:0000313" key="2">
    <source>
        <dbReference type="Proteomes" id="UP000249890"/>
    </source>
</evidence>
<dbReference type="KEGG" id="pdh:B9T62_05165"/>
<keyword evidence="2" id="KW-1185">Reference proteome</keyword>
<proteinExistence type="predicted"/>
<accession>A0A2Z2KBG9</accession>
<dbReference type="EMBL" id="CP021780">
    <property type="protein sequence ID" value="ASA20243.1"/>
    <property type="molecule type" value="Genomic_DNA"/>
</dbReference>
<reference evidence="1 2" key="1">
    <citation type="submission" date="2017-06" db="EMBL/GenBank/DDBJ databases">
        <title>Complete genome sequence of Paenibacillus donghaensis KCTC 13049T isolated from East Sea sediment, South Korea.</title>
        <authorList>
            <person name="Jung B.K."/>
            <person name="Hong S.-J."/>
            <person name="Shin J.-H."/>
        </authorList>
    </citation>
    <scope>NUCLEOTIDE SEQUENCE [LARGE SCALE GENOMIC DNA]</scope>
    <source>
        <strain evidence="1 2">KCTC 13049</strain>
    </source>
</reference>